<evidence type="ECO:0000313" key="3">
    <source>
        <dbReference type="Proteomes" id="UP000198280"/>
    </source>
</evidence>
<proteinExistence type="predicted"/>
<evidence type="ECO:0000256" key="1">
    <source>
        <dbReference type="SAM" id="Phobius"/>
    </source>
</evidence>
<dbReference type="RefSeq" id="WP_089225371.1">
    <property type="nucleotide sequence ID" value="NZ_FZOF01000009.1"/>
</dbReference>
<dbReference type="AlphaFoldDB" id="A0A239I1J1"/>
<dbReference type="Proteomes" id="UP000198280">
    <property type="component" value="Unassembled WGS sequence"/>
</dbReference>
<keyword evidence="1" id="KW-1133">Transmembrane helix</keyword>
<dbReference type="OrthoDB" id="4350641at2"/>
<keyword evidence="1" id="KW-0812">Transmembrane</keyword>
<feature type="transmembrane region" description="Helical" evidence="1">
    <location>
        <begin position="66"/>
        <end position="83"/>
    </location>
</feature>
<feature type="transmembrane region" description="Helical" evidence="1">
    <location>
        <begin position="144"/>
        <end position="166"/>
    </location>
</feature>
<gene>
    <name evidence="2" type="ORF">SAMN05216252_109164</name>
</gene>
<accession>A0A239I1J1</accession>
<keyword evidence="3" id="KW-1185">Reference proteome</keyword>
<dbReference type="EMBL" id="FZOF01000009">
    <property type="protein sequence ID" value="SNS86234.1"/>
    <property type="molecule type" value="Genomic_DNA"/>
</dbReference>
<organism evidence="2 3">
    <name type="scientific">Actinacidiphila glaucinigra</name>
    <dbReference type="NCBI Taxonomy" id="235986"/>
    <lineage>
        <taxon>Bacteria</taxon>
        <taxon>Bacillati</taxon>
        <taxon>Actinomycetota</taxon>
        <taxon>Actinomycetes</taxon>
        <taxon>Kitasatosporales</taxon>
        <taxon>Streptomycetaceae</taxon>
        <taxon>Actinacidiphila</taxon>
    </lineage>
</organism>
<feature type="transmembrane region" description="Helical" evidence="1">
    <location>
        <begin position="39"/>
        <end position="59"/>
    </location>
</feature>
<reference evidence="2 3" key="1">
    <citation type="submission" date="2017-06" db="EMBL/GenBank/DDBJ databases">
        <authorList>
            <person name="Kim H.J."/>
            <person name="Triplett B.A."/>
        </authorList>
    </citation>
    <scope>NUCLEOTIDE SEQUENCE [LARGE SCALE GENOMIC DNA]</scope>
    <source>
        <strain evidence="2 3">CGMCC 4.1858</strain>
    </source>
</reference>
<keyword evidence="1" id="KW-0472">Membrane</keyword>
<name>A0A239I1J1_9ACTN</name>
<sequence length="247" mass="24862">MSSPVRAGADLRLLRAAVFTAVCVVLSAGAHMLASGHGVPGWTLAAGWLAVFAFATPLAGRERSTPAIATGLAGGQLVLHVLFNLGGICGGGGVAEIAGRLLCDERVTELPSHVHTVAGTSHMAGMPGMAVMPGMSPAAAESTMLSYSLPMLLGHAVAAVTAGWLLRRGEAALWRLVALSVRGLAELSGGALRHAVALVRLLLTGSPATPCAVPGAGRTDGSAPVPRTVLLRHSLARRGPPAHALAA</sequence>
<evidence type="ECO:0008006" key="4">
    <source>
        <dbReference type="Google" id="ProtNLM"/>
    </source>
</evidence>
<evidence type="ECO:0000313" key="2">
    <source>
        <dbReference type="EMBL" id="SNS86234.1"/>
    </source>
</evidence>
<feature type="transmembrane region" description="Helical" evidence="1">
    <location>
        <begin position="12"/>
        <end position="33"/>
    </location>
</feature>
<protein>
    <recommendedName>
        <fullName evidence="4">Integral membrane protein</fullName>
    </recommendedName>
</protein>